<dbReference type="GO" id="GO:0003677">
    <property type="term" value="F:DNA binding"/>
    <property type="evidence" value="ECO:0007669"/>
    <property type="project" value="UniProtKB-UniRule"/>
</dbReference>
<proteinExistence type="predicted"/>
<protein>
    <submittedName>
        <fullName evidence="5">Tetracycline repressor protein class H</fullName>
    </submittedName>
    <submittedName>
        <fullName evidence="4">Transcriptional regulator, TetR family</fullName>
    </submittedName>
</protein>
<reference evidence="4 6" key="1">
    <citation type="submission" date="2016-01" db="EMBL/GenBank/DDBJ databases">
        <title>Highly variable Streptococcus oralis are common among viridans streptococci isolated from primates.</title>
        <authorList>
            <person name="Denapaite D."/>
            <person name="Rieger M."/>
            <person name="Koendgen S."/>
            <person name="Brueckner R."/>
            <person name="Ochigava I."/>
            <person name="Kappeler P."/>
            <person name="Maetz-Rensing K."/>
            <person name="Leendertz F."/>
            <person name="Hakenbeck R."/>
        </authorList>
    </citation>
    <scope>NUCLEOTIDE SEQUENCE [LARGE SCALE GENOMIC DNA]</scope>
    <source>
        <strain evidence="4 6">DD05</strain>
    </source>
</reference>
<dbReference type="Gene3D" id="1.10.357.10">
    <property type="entry name" value="Tetracycline Repressor, domain 2"/>
    <property type="match status" value="1"/>
</dbReference>
<evidence type="ECO:0000313" key="7">
    <source>
        <dbReference type="Proteomes" id="UP000280648"/>
    </source>
</evidence>
<evidence type="ECO:0000259" key="3">
    <source>
        <dbReference type="PROSITE" id="PS50977"/>
    </source>
</evidence>
<evidence type="ECO:0000313" key="4">
    <source>
        <dbReference type="EMBL" id="KXT60407.1"/>
    </source>
</evidence>
<dbReference type="PANTHER" id="PTHR43479:SF7">
    <property type="entry name" value="TETR-FAMILY TRANSCRIPTIONAL REGULATOR"/>
    <property type="match status" value="1"/>
</dbReference>
<dbReference type="SUPFAM" id="SSF46689">
    <property type="entry name" value="Homeodomain-like"/>
    <property type="match status" value="1"/>
</dbReference>
<dbReference type="Proteomes" id="UP000280648">
    <property type="component" value="Unassembled WGS sequence"/>
</dbReference>
<dbReference type="InterPro" id="IPR009057">
    <property type="entry name" value="Homeodomain-like_sf"/>
</dbReference>
<dbReference type="Proteomes" id="UP000070541">
    <property type="component" value="Unassembled WGS sequence"/>
</dbReference>
<dbReference type="InterPro" id="IPR050624">
    <property type="entry name" value="HTH-type_Tx_Regulator"/>
</dbReference>
<evidence type="ECO:0000256" key="2">
    <source>
        <dbReference type="PROSITE-ProRule" id="PRU00335"/>
    </source>
</evidence>
<accession>A0A139MA40</accession>
<feature type="DNA-binding region" description="H-T-H motif" evidence="2">
    <location>
        <begin position="30"/>
        <end position="49"/>
    </location>
</feature>
<evidence type="ECO:0000256" key="1">
    <source>
        <dbReference type="ARBA" id="ARBA00023125"/>
    </source>
</evidence>
<gene>
    <name evidence="5" type="primary">tetR</name>
    <name evidence="5" type="ORF">D8803_01915</name>
    <name evidence="4" type="ORF">SORDD05_00776</name>
</gene>
<feature type="domain" description="HTH tetR-type" evidence="3">
    <location>
        <begin position="7"/>
        <end position="67"/>
    </location>
</feature>
<evidence type="ECO:0000313" key="6">
    <source>
        <dbReference type="Proteomes" id="UP000070541"/>
    </source>
</evidence>
<dbReference type="InterPro" id="IPR001647">
    <property type="entry name" value="HTH_TetR"/>
</dbReference>
<name>A0A139MA40_STROR</name>
<dbReference type="Pfam" id="PF00440">
    <property type="entry name" value="TetR_N"/>
    <property type="match status" value="1"/>
</dbReference>
<reference evidence="5 7" key="2">
    <citation type="submission" date="2018-11" db="EMBL/GenBank/DDBJ databases">
        <title>Species Designations Belie Phenotypic and Genotypic Heterogeneity in Oral Streptococci.</title>
        <authorList>
            <person name="Velsko I."/>
        </authorList>
    </citation>
    <scope>NUCLEOTIDE SEQUENCE [LARGE SCALE GENOMIC DNA]</scope>
    <source>
        <strain evidence="5 7">BCC26</strain>
    </source>
</reference>
<organism evidence="4 6">
    <name type="scientific">Streptococcus oralis</name>
    <dbReference type="NCBI Taxonomy" id="1303"/>
    <lineage>
        <taxon>Bacteria</taxon>
        <taxon>Bacillati</taxon>
        <taxon>Bacillota</taxon>
        <taxon>Bacilli</taxon>
        <taxon>Lactobacillales</taxon>
        <taxon>Streptococcaceae</taxon>
        <taxon>Streptococcus</taxon>
    </lineage>
</organism>
<evidence type="ECO:0000313" key="5">
    <source>
        <dbReference type="EMBL" id="RSJ65611.1"/>
    </source>
</evidence>
<keyword evidence="1 2" id="KW-0238">DNA-binding</keyword>
<dbReference type="RefSeq" id="WP_061417177.1">
    <property type="nucleotide sequence ID" value="NZ_KQ969037.1"/>
</dbReference>
<dbReference type="PROSITE" id="PS50977">
    <property type="entry name" value="HTH_TETR_2"/>
    <property type="match status" value="1"/>
</dbReference>
<dbReference type="EMBL" id="LQOG01000023">
    <property type="protein sequence ID" value="KXT60407.1"/>
    <property type="molecule type" value="Genomic_DNA"/>
</dbReference>
<dbReference type="PATRIC" id="fig|1303.76.peg.810"/>
<dbReference type="InterPro" id="IPR039532">
    <property type="entry name" value="TetR_C_Firmicutes"/>
</dbReference>
<dbReference type="EMBL" id="RJPI01000002">
    <property type="protein sequence ID" value="RSJ65611.1"/>
    <property type="molecule type" value="Genomic_DNA"/>
</dbReference>
<sequence>MAQKRKTTTKEDIKEALIQLLSEERFDNISISKLCKRAGINRGTFYLHYQDKYQMVDSLKSEIISQLSSYSLFEAENEYPQKLMIAKFHILRANERLINALTKSHYIDFREAIREYITTIILSDKQETATQRFLEENFHIPQKYALEIFLSSVEGIISLWIAGGAQEEPEEITDIILSTYNYEHWSYELKET</sequence>
<comment type="caution">
    <text evidence="4">The sequence shown here is derived from an EMBL/GenBank/DDBJ whole genome shotgun (WGS) entry which is preliminary data.</text>
</comment>
<dbReference type="AlphaFoldDB" id="A0A139MA40"/>
<dbReference type="PANTHER" id="PTHR43479">
    <property type="entry name" value="ACREF/ENVCD OPERON REPRESSOR-RELATED"/>
    <property type="match status" value="1"/>
</dbReference>
<dbReference type="Pfam" id="PF14278">
    <property type="entry name" value="TetR_C_8"/>
    <property type="match status" value="1"/>
</dbReference>